<dbReference type="PANTHER" id="PTHR23176">
    <property type="entry name" value="RHO/RAC/CDC GTPASE-ACTIVATING PROTEIN"/>
    <property type="match status" value="1"/>
</dbReference>
<dbReference type="Gene3D" id="1.20.1270.60">
    <property type="entry name" value="Arfaptin homology (AH) domain/BAR domain"/>
    <property type="match status" value="1"/>
</dbReference>
<reference evidence="6 7" key="1">
    <citation type="journal article" date="2016" name="Genome Biol. Evol.">
        <title>Divergent and convergent evolution of fungal pathogenicity.</title>
        <authorList>
            <person name="Shang Y."/>
            <person name="Xiao G."/>
            <person name="Zheng P."/>
            <person name="Cen K."/>
            <person name="Zhan S."/>
            <person name="Wang C."/>
        </authorList>
    </citation>
    <scope>NUCLEOTIDE SEQUENCE [LARGE SCALE GENOMIC DNA]</scope>
    <source>
        <strain evidence="6 7">RCEF 264</strain>
    </source>
</reference>
<accession>A0A167TB75</accession>
<sequence>MAAATDYPTAAGLAGNERPDSTSFSPSSPTGAPGAEGDNAAYAPDAVEAGSGSGGGGGGLADGAHARNSYEVPKPVQDVLQSEIGIMTMLNRLKQSIATAKEFALFLKKRAQLEEDYSAGMRKLSRATQDSMARNDQIQGSFGQAFGEMMDIHGRMADNGYQFAMSLHQMHEDLLELAAIAEKNRKGWKQTGLAAEQRVADLETATRKSKAKYDALAEEYDRARTGDVGTRRGGFGFKGPKSAAQHEEDLLRKLQASDEDYHGRVVTLARERAELLATGRPEIVKALQDLVRECDGGMVLQVQKYASFSEKLLLSNGLSISPIKSAQKPNASSLREVVTSIDTERDLNNYLAGFHSRVPPKTGEPKYERHAVLGNAPGQAPSQLPGAQRTHTASQSVSQPTGMGQASYNSDSLHSPNAPGGPGYGSVGPSGAAFRGGSASGPPPGSSQQHERSFSYSSGFGPNSRAPQIGMPAFQQQQQQQQQPLQTQAPPSGPQPVLTVRNSVGFPGEDGGGPGSYSSPANPTGPAGRYYANNNNNNNNNVQQQPSYGGSSQGPPQLGALPFQTGTQGPDASSAPGVPLQTQQPQQQLQRQDQPLQAYGGGPPPNPLMQHPPGGGSSLVSGQPAPAPSRPVFGVPLDVLYERDGQAVPMVVQQCIQAVEMFGLTIDGIYRESGSAPNVSKLKVLFDTDAASPRLNFLDPADFYHSIHTVTSLLKQFFRELPDPLLTRANYDRFIEAAQHDDDTVRRDSLHAVINDLPDPNYATLRELVLHLHKVVENKAMTRMTTQNLAIVFAPTLMGAGLGDPEKGRWHVRVIDTILQNTLQIFDAD</sequence>
<feature type="domain" description="F-BAR" evidence="5">
    <location>
        <begin position="73"/>
        <end position="346"/>
    </location>
</feature>
<protein>
    <submittedName>
        <fullName evidence="6">Rho GTPase activator</fullName>
    </submittedName>
</protein>
<feature type="compositionally biased region" description="Gly residues" evidence="3">
    <location>
        <begin position="51"/>
        <end position="61"/>
    </location>
</feature>
<dbReference type="OrthoDB" id="437889at2759"/>
<feature type="compositionally biased region" description="Low complexity" evidence="3">
    <location>
        <begin position="21"/>
        <end position="35"/>
    </location>
</feature>
<proteinExistence type="predicted"/>
<dbReference type="SUPFAM" id="SSF103657">
    <property type="entry name" value="BAR/IMD domain-like"/>
    <property type="match status" value="1"/>
</dbReference>
<feature type="compositionally biased region" description="Low complexity" evidence="3">
    <location>
        <begin position="533"/>
        <end position="557"/>
    </location>
</feature>
<evidence type="ECO:0000259" key="4">
    <source>
        <dbReference type="PROSITE" id="PS50238"/>
    </source>
</evidence>
<dbReference type="InterPro" id="IPR000198">
    <property type="entry name" value="RhoGAP_dom"/>
</dbReference>
<dbReference type="GO" id="GO:0005938">
    <property type="term" value="C:cell cortex"/>
    <property type="evidence" value="ECO:0007669"/>
    <property type="project" value="UniProtKB-ARBA"/>
</dbReference>
<dbReference type="SUPFAM" id="SSF48350">
    <property type="entry name" value="GTPase activation domain, GAP"/>
    <property type="match status" value="1"/>
</dbReference>
<comment type="caution">
    <text evidence="6">The sequence shown here is derived from an EMBL/GenBank/DDBJ whole genome shotgun (WGS) entry which is preliminary data.</text>
</comment>
<dbReference type="SMART" id="SM00324">
    <property type="entry name" value="RhoGAP"/>
    <property type="match status" value="1"/>
</dbReference>
<feature type="compositionally biased region" description="Polar residues" evidence="3">
    <location>
        <begin position="389"/>
        <end position="415"/>
    </location>
</feature>
<dbReference type="PROSITE" id="PS50238">
    <property type="entry name" value="RHOGAP"/>
    <property type="match status" value="1"/>
</dbReference>
<evidence type="ECO:0000256" key="2">
    <source>
        <dbReference type="PROSITE-ProRule" id="PRU01077"/>
    </source>
</evidence>
<feature type="compositionally biased region" description="Low complexity" evidence="3">
    <location>
        <begin position="579"/>
        <end position="597"/>
    </location>
</feature>
<evidence type="ECO:0000256" key="1">
    <source>
        <dbReference type="ARBA" id="ARBA00022468"/>
    </source>
</evidence>
<dbReference type="EMBL" id="AZHD01000009">
    <property type="protein sequence ID" value="OAA60412.1"/>
    <property type="molecule type" value="Genomic_DNA"/>
</dbReference>
<dbReference type="GO" id="GO:0005096">
    <property type="term" value="F:GTPase activator activity"/>
    <property type="evidence" value="ECO:0007669"/>
    <property type="project" value="UniProtKB-KW"/>
</dbReference>
<keyword evidence="1" id="KW-0343">GTPase activation</keyword>
<dbReference type="InterPro" id="IPR001060">
    <property type="entry name" value="FCH_dom"/>
</dbReference>
<dbReference type="Gene3D" id="1.10.555.10">
    <property type="entry name" value="Rho GTPase activation protein"/>
    <property type="match status" value="1"/>
</dbReference>
<keyword evidence="2" id="KW-0175">Coiled coil</keyword>
<dbReference type="STRING" id="1081102.A0A167TB75"/>
<evidence type="ECO:0000313" key="6">
    <source>
        <dbReference type="EMBL" id="OAA60412.1"/>
    </source>
</evidence>
<feature type="compositionally biased region" description="Low complexity" evidence="3">
    <location>
        <begin position="475"/>
        <end position="488"/>
    </location>
</feature>
<evidence type="ECO:0000256" key="3">
    <source>
        <dbReference type="SAM" id="MobiDB-lite"/>
    </source>
</evidence>
<dbReference type="SMART" id="SM00055">
    <property type="entry name" value="FCH"/>
    <property type="match status" value="1"/>
</dbReference>
<dbReference type="InterPro" id="IPR031160">
    <property type="entry name" value="F_BAR_dom"/>
</dbReference>
<feature type="region of interest" description="Disordered" evidence="3">
    <location>
        <begin position="374"/>
        <end position="627"/>
    </location>
</feature>
<dbReference type="PANTHER" id="PTHR23176:SF136">
    <property type="entry name" value="RHO GTPASE ACTIVATOR (RGD1)"/>
    <property type="match status" value="1"/>
</dbReference>
<dbReference type="InterPro" id="IPR027267">
    <property type="entry name" value="AH/BAR_dom_sf"/>
</dbReference>
<dbReference type="Proteomes" id="UP000076874">
    <property type="component" value="Unassembled WGS sequence"/>
</dbReference>
<organism evidence="6 7">
    <name type="scientific">Niveomyces insectorum RCEF 264</name>
    <dbReference type="NCBI Taxonomy" id="1081102"/>
    <lineage>
        <taxon>Eukaryota</taxon>
        <taxon>Fungi</taxon>
        <taxon>Dikarya</taxon>
        <taxon>Ascomycota</taxon>
        <taxon>Pezizomycotina</taxon>
        <taxon>Sordariomycetes</taxon>
        <taxon>Hypocreomycetidae</taxon>
        <taxon>Hypocreales</taxon>
        <taxon>Cordycipitaceae</taxon>
        <taxon>Niveomyces</taxon>
    </lineage>
</organism>
<evidence type="ECO:0000259" key="5">
    <source>
        <dbReference type="PROSITE" id="PS51741"/>
    </source>
</evidence>
<dbReference type="PROSITE" id="PS51741">
    <property type="entry name" value="F_BAR"/>
    <property type="match status" value="1"/>
</dbReference>
<dbReference type="InterPro" id="IPR050729">
    <property type="entry name" value="Rho-GAP"/>
</dbReference>
<gene>
    <name evidence="6" type="ORF">SPI_05536</name>
</gene>
<feature type="region of interest" description="Disordered" evidence="3">
    <location>
        <begin position="1"/>
        <end position="62"/>
    </location>
</feature>
<dbReference type="GO" id="GO:0007165">
    <property type="term" value="P:signal transduction"/>
    <property type="evidence" value="ECO:0007669"/>
    <property type="project" value="InterPro"/>
</dbReference>
<dbReference type="AlphaFoldDB" id="A0A167TB75"/>
<dbReference type="CDD" id="cd07652">
    <property type="entry name" value="F-BAR_Rgd1"/>
    <property type="match status" value="1"/>
</dbReference>
<feature type="domain" description="Rho-GAP" evidence="4">
    <location>
        <begin position="635"/>
        <end position="826"/>
    </location>
</feature>
<name>A0A167TB75_9HYPO</name>
<dbReference type="Pfam" id="PF00620">
    <property type="entry name" value="RhoGAP"/>
    <property type="match status" value="1"/>
</dbReference>
<dbReference type="Pfam" id="PF00611">
    <property type="entry name" value="FCH"/>
    <property type="match status" value="1"/>
</dbReference>
<evidence type="ECO:0000313" key="7">
    <source>
        <dbReference type="Proteomes" id="UP000076874"/>
    </source>
</evidence>
<keyword evidence="7" id="KW-1185">Reference proteome</keyword>
<dbReference type="InterPro" id="IPR008936">
    <property type="entry name" value="Rho_GTPase_activation_prot"/>
</dbReference>
<dbReference type="FunFam" id="1.20.1270.60:FF:000063">
    <property type="entry name" value="Rho GTPase activator"/>
    <property type="match status" value="1"/>
</dbReference>